<reference evidence="1 2" key="1">
    <citation type="journal article" date="2014" name="PLoS ONE">
        <title>De novo Genome Assembly of the Fungal Plant Pathogen Pyrenophora semeniperda.</title>
        <authorList>
            <person name="Soliai M.M."/>
            <person name="Meyer S.E."/>
            <person name="Udall J.A."/>
            <person name="Elzinga D.E."/>
            <person name="Hermansen R.A."/>
            <person name="Bodily P.M."/>
            <person name="Hart A.A."/>
            <person name="Coleman C.E."/>
        </authorList>
    </citation>
    <scope>NUCLEOTIDE SEQUENCE [LARGE SCALE GENOMIC DNA]</scope>
    <source>
        <strain evidence="1 2">CCB06</strain>
        <tissue evidence="1">Mycelium</tissue>
    </source>
</reference>
<gene>
    <name evidence="1" type="ORF">GMOD_00003959</name>
</gene>
<organism evidence="1 2">
    <name type="scientific">Pyrenophora seminiperda CCB06</name>
    <dbReference type="NCBI Taxonomy" id="1302712"/>
    <lineage>
        <taxon>Eukaryota</taxon>
        <taxon>Fungi</taxon>
        <taxon>Dikarya</taxon>
        <taxon>Ascomycota</taxon>
        <taxon>Pezizomycotina</taxon>
        <taxon>Dothideomycetes</taxon>
        <taxon>Pleosporomycetidae</taxon>
        <taxon>Pleosporales</taxon>
        <taxon>Pleosporineae</taxon>
        <taxon>Pleosporaceae</taxon>
        <taxon>Pyrenophora</taxon>
    </lineage>
</organism>
<keyword evidence="2" id="KW-1185">Reference proteome</keyword>
<accession>A0A3M7M052</accession>
<name>A0A3M7M052_9PLEO</name>
<protein>
    <submittedName>
        <fullName evidence="1">Uncharacterized protein</fullName>
    </submittedName>
</protein>
<evidence type="ECO:0000313" key="1">
    <source>
        <dbReference type="EMBL" id="RMZ67897.1"/>
    </source>
</evidence>
<dbReference type="AlphaFoldDB" id="A0A3M7M052"/>
<evidence type="ECO:0000313" key="2">
    <source>
        <dbReference type="Proteomes" id="UP000265663"/>
    </source>
</evidence>
<sequence>MLSMASMTKSGCCPFKGANCAAAVCSLKSSFRHSKCVHGVICSSRLRRQCTLGVPTSAKVATACRFREDNVTWSKSMSRIFEHPERARAAVACEPTPPHPTTTTKALRNLASPVSVRKTLFLANCSRIKSVKIVRASVEDMLYVQSHTIIIVAFPCSCS</sequence>
<proteinExistence type="predicted"/>
<dbReference type="Proteomes" id="UP000265663">
    <property type="component" value="Unassembled WGS sequence"/>
</dbReference>
<dbReference type="EMBL" id="KE747814">
    <property type="protein sequence ID" value="RMZ67897.1"/>
    <property type="molecule type" value="Genomic_DNA"/>
</dbReference>